<feature type="transmembrane region" description="Helical" evidence="1">
    <location>
        <begin position="210"/>
        <end position="230"/>
    </location>
</feature>
<feature type="transmembrane region" description="Helical" evidence="1">
    <location>
        <begin position="137"/>
        <end position="156"/>
    </location>
</feature>
<proteinExistence type="predicted"/>
<keyword evidence="1" id="KW-0812">Transmembrane</keyword>
<keyword evidence="1" id="KW-1133">Transmembrane helix</keyword>
<dbReference type="RefSeq" id="WP_336918786.1">
    <property type="nucleotide sequence ID" value="NZ_JBANRN010000006.1"/>
</dbReference>
<keyword evidence="4" id="KW-1185">Reference proteome</keyword>
<feature type="transmembrane region" description="Helical" evidence="1">
    <location>
        <begin position="176"/>
        <end position="198"/>
    </location>
</feature>
<evidence type="ECO:0000256" key="2">
    <source>
        <dbReference type="SAM" id="SignalP"/>
    </source>
</evidence>
<evidence type="ECO:0000313" key="4">
    <source>
        <dbReference type="Proteomes" id="UP001595378"/>
    </source>
</evidence>
<reference evidence="4" key="1">
    <citation type="journal article" date="2019" name="Int. J. Syst. Evol. Microbiol.">
        <title>The Global Catalogue of Microorganisms (GCM) 10K type strain sequencing project: providing services to taxonomists for standard genome sequencing and annotation.</title>
        <authorList>
            <consortium name="The Broad Institute Genomics Platform"/>
            <consortium name="The Broad Institute Genome Sequencing Center for Infectious Disease"/>
            <person name="Wu L."/>
            <person name="Ma J."/>
        </authorList>
    </citation>
    <scope>NUCLEOTIDE SEQUENCE [LARGE SCALE GENOMIC DNA]</scope>
    <source>
        <strain evidence="4">KCTC 52606</strain>
    </source>
</reference>
<evidence type="ECO:0000313" key="3">
    <source>
        <dbReference type="EMBL" id="MFC3101759.1"/>
    </source>
</evidence>
<feature type="signal peptide" evidence="2">
    <location>
        <begin position="1"/>
        <end position="32"/>
    </location>
</feature>
<feature type="chain" id="PRO_5046162658" evidence="2">
    <location>
        <begin position="33"/>
        <end position="236"/>
    </location>
</feature>
<keyword evidence="2" id="KW-0732">Signal</keyword>
<name>A0ABV7EIQ1_9SPHN</name>
<feature type="transmembrane region" description="Helical" evidence="1">
    <location>
        <begin position="100"/>
        <end position="125"/>
    </location>
</feature>
<dbReference type="Pfam" id="PF13795">
    <property type="entry name" value="HupE_UreJ_2"/>
    <property type="match status" value="1"/>
</dbReference>
<organism evidence="3 4">
    <name type="scientific">Alteraurantiacibacter lauratis</name>
    <dbReference type="NCBI Taxonomy" id="2054627"/>
    <lineage>
        <taxon>Bacteria</taxon>
        <taxon>Pseudomonadati</taxon>
        <taxon>Pseudomonadota</taxon>
        <taxon>Alphaproteobacteria</taxon>
        <taxon>Sphingomonadales</taxon>
        <taxon>Erythrobacteraceae</taxon>
        <taxon>Alteraurantiacibacter</taxon>
    </lineage>
</organism>
<keyword evidence="1" id="KW-0472">Membrane</keyword>
<accession>A0ABV7EIQ1</accession>
<gene>
    <name evidence="3" type="ORF">ACFODK_12745</name>
</gene>
<sequence>MRAALRHWHAAPVLALVIALALALFMPALALAHDVAEGDKAFVLSVDGPAIFPFMYLGAKHMVTGYDHIAFLVGVVFFLSRLRDVAIYVSLFTLGHSLTLIGGVLLNTGANAFVIDAIIGLSVVYKGVENIGGFRRIGWNVDTRLAVLVFGLFHGMGLATKVRDLGVSPNGLLANLLAFNVGVELGQVLVLALVVSLFAAWRARPSFTRYAFAANVALIGVGLVLTAIQIEGFLAS</sequence>
<dbReference type="Proteomes" id="UP001595378">
    <property type="component" value="Unassembled WGS sequence"/>
</dbReference>
<protein>
    <submittedName>
        <fullName evidence="3">HupE/UreJ family protein</fullName>
    </submittedName>
</protein>
<evidence type="ECO:0000256" key="1">
    <source>
        <dbReference type="SAM" id="Phobius"/>
    </source>
</evidence>
<dbReference type="InterPro" id="IPR032809">
    <property type="entry name" value="Put_HupE_UreJ"/>
</dbReference>
<dbReference type="EMBL" id="JBHRSU010000035">
    <property type="protein sequence ID" value="MFC3101759.1"/>
    <property type="molecule type" value="Genomic_DNA"/>
</dbReference>
<comment type="caution">
    <text evidence="3">The sequence shown here is derived from an EMBL/GenBank/DDBJ whole genome shotgun (WGS) entry which is preliminary data.</text>
</comment>